<dbReference type="InterPro" id="IPR029041">
    <property type="entry name" value="FAD-linked_oxidoreductase-like"/>
</dbReference>
<keyword evidence="3 6" id="KW-0285">Flavoprotein</keyword>
<dbReference type="RefSeq" id="WP_062707549.1">
    <property type="nucleotide sequence ID" value="NZ_CAWRCI010000011.1"/>
</dbReference>
<comment type="cofactor">
    <cofactor evidence="1 6">
        <name>FAD</name>
        <dbReference type="ChEBI" id="CHEBI:57692"/>
    </cofactor>
</comment>
<keyword evidence="4 6" id="KW-0274">FAD</keyword>
<dbReference type="UniPathway" id="UPA00193"/>
<keyword evidence="8" id="KW-1185">Reference proteome</keyword>
<evidence type="ECO:0000256" key="1">
    <source>
        <dbReference type="ARBA" id="ARBA00001974"/>
    </source>
</evidence>
<comment type="pathway">
    <text evidence="2 6">One-carbon metabolism; tetrahydrofolate interconversion.</text>
</comment>
<reference evidence="8" key="1">
    <citation type="submission" date="2016-02" db="EMBL/GenBank/DDBJ databases">
        <authorList>
            <person name="Rodrigo-Torres Lidia"/>
            <person name="Arahal R.David."/>
        </authorList>
    </citation>
    <scope>NUCLEOTIDE SEQUENCE [LARGE SCALE GENOMIC DNA]</scope>
    <source>
        <strain evidence="8">CECT 8713</strain>
    </source>
</reference>
<protein>
    <recommendedName>
        <fullName evidence="6">Methylenetetrahydrofolate reductase</fullName>
    </recommendedName>
</protein>
<evidence type="ECO:0000256" key="4">
    <source>
        <dbReference type="ARBA" id="ARBA00022827"/>
    </source>
</evidence>
<proteinExistence type="inferred from homology"/>
<evidence type="ECO:0000256" key="5">
    <source>
        <dbReference type="ARBA" id="ARBA00023002"/>
    </source>
</evidence>
<evidence type="ECO:0000313" key="8">
    <source>
        <dbReference type="Proteomes" id="UP000073601"/>
    </source>
</evidence>
<dbReference type="AlphaFoldDB" id="A0A128F1R7"/>
<dbReference type="InterPro" id="IPR003171">
    <property type="entry name" value="Mehydrof_redctse-like"/>
</dbReference>
<evidence type="ECO:0000256" key="2">
    <source>
        <dbReference type="ARBA" id="ARBA00004777"/>
    </source>
</evidence>
<dbReference type="SUPFAM" id="SSF51730">
    <property type="entry name" value="FAD-linked oxidoreductase"/>
    <property type="match status" value="1"/>
</dbReference>
<sequence length="294" mass="32316">MNFESGSVDRKPVLHDPAFAAAELIKNASLEATPKQIASLGDEKPDWLADGMRVYVPFLPSAKFEDAFVACEILKKWGIEPVPHLPARAVPNEQALRLWLLALQALGVTQILLIAGDIDDPKGPFTDTLQLMELGLFQEFGIDGIGVAGHPEGHPIVSEAVLVDALKRKRDYALQHGLSLWVVTQFSFEQTVLEQWLEDHQTILEGIPVYLGLAGPTRLKNLLSYAAQCGVATSAKALTRNLNAARLLRPWTPDSLLKAMAEFQSERPESVLKGIHLFPFGGLKQSSEWLVKKA</sequence>
<dbReference type="EMBL" id="FIZY01000011">
    <property type="protein sequence ID" value="CZF80742.1"/>
    <property type="molecule type" value="Genomic_DNA"/>
</dbReference>
<gene>
    <name evidence="7" type="ORF">GMA8713_01578</name>
</gene>
<accession>A0A128F1R7</accession>
<keyword evidence="5 6" id="KW-0560">Oxidoreductase</keyword>
<evidence type="ECO:0000256" key="3">
    <source>
        <dbReference type="ARBA" id="ARBA00022630"/>
    </source>
</evidence>
<evidence type="ECO:0000313" key="7">
    <source>
        <dbReference type="EMBL" id="CZF80742.1"/>
    </source>
</evidence>
<organism evidence="7 8">
    <name type="scientific">Grimontia marina</name>
    <dbReference type="NCBI Taxonomy" id="646534"/>
    <lineage>
        <taxon>Bacteria</taxon>
        <taxon>Pseudomonadati</taxon>
        <taxon>Pseudomonadota</taxon>
        <taxon>Gammaproteobacteria</taxon>
        <taxon>Vibrionales</taxon>
        <taxon>Vibrionaceae</taxon>
        <taxon>Grimontia</taxon>
    </lineage>
</organism>
<name>A0A128F1R7_9GAMM</name>
<dbReference type="Proteomes" id="UP000073601">
    <property type="component" value="Unassembled WGS sequence"/>
</dbReference>
<dbReference type="GO" id="GO:0035999">
    <property type="term" value="P:tetrahydrofolate interconversion"/>
    <property type="evidence" value="ECO:0007669"/>
    <property type="project" value="UniProtKB-UniPathway"/>
</dbReference>
<dbReference type="Gene3D" id="3.20.20.220">
    <property type="match status" value="1"/>
</dbReference>
<dbReference type="GO" id="GO:0006555">
    <property type="term" value="P:methionine metabolic process"/>
    <property type="evidence" value="ECO:0007669"/>
    <property type="project" value="InterPro"/>
</dbReference>
<comment type="similarity">
    <text evidence="6">Belongs to the methylenetetrahydrofolate reductase family.</text>
</comment>
<dbReference type="GO" id="GO:0004489">
    <property type="term" value="F:methylenetetrahydrofolate reductase [NAD(P)H] activity"/>
    <property type="evidence" value="ECO:0007669"/>
    <property type="project" value="InterPro"/>
</dbReference>
<dbReference type="Pfam" id="PF02219">
    <property type="entry name" value="MTHFR"/>
    <property type="match status" value="1"/>
</dbReference>
<evidence type="ECO:0000256" key="6">
    <source>
        <dbReference type="RuleBase" id="RU003862"/>
    </source>
</evidence>
<dbReference type="OrthoDB" id="9812555at2"/>